<proteinExistence type="predicted"/>
<protein>
    <submittedName>
        <fullName evidence="1">Uncharacterized protein</fullName>
    </submittedName>
</protein>
<organism evidence="1">
    <name type="scientific">Rhizophora mucronata</name>
    <name type="common">Asiatic mangrove</name>
    <dbReference type="NCBI Taxonomy" id="61149"/>
    <lineage>
        <taxon>Eukaryota</taxon>
        <taxon>Viridiplantae</taxon>
        <taxon>Streptophyta</taxon>
        <taxon>Embryophyta</taxon>
        <taxon>Tracheophyta</taxon>
        <taxon>Spermatophyta</taxon>
        <taxon>Magnoliopsida</taxon>
        <taxon>eudicotyledons</taxon>
        <taxon>Gunneridae</taxon>
        <taxon>Pentapetalae</taxon>
        <taxon>rosids</taxon>
        <taxon>fabids</taxon>
        <taxon>Malpighiales</taxon>
        <taxon>Rhizophoraceae</taxon>
        <taxon>Rhizophora</taxon>
    </lineage>
</organism>
<accession>A0A2P2J0Y4</accession>
<sequence>MLQIDFCLSTCPTLLKFGITI</sequence>
<evidence type="ECO:0000313" key="1">
    <source>
        <dbReference type="EMBL" id="MBW87112.1"/>
    </source>
</evidence>
<name>A0A2P2J0Y4_RHIMU</name>
<dbReference type="EMBL" id="GGEC01006629">
    <property type="protein sequence ID" value="MBW87112.1"/>
    <property type="molecule type" value="Transcribed_RNA"/>
</dbReference>
<reference evidence="1" key="1">
    <citation type="submission" date="2018-02" db="EMBL/GenBank/DDBJ databases">
        <title>Rhizophora mucronata_Transcriptome.</title>
        <authorList>
            <person name="Meera S.P."/>
            <person name="Sreeshan A."/>
            <person name="Augustine A."/>
        </authorList>
    </citation>
    <scope>NUCLEOTIDE SEQUENCE</scope>
    <source>
        <tissue evidence="1">Leaf</tissue>
    </source>
</reference>
<dbReference type="AlphaFoldDB" id="A0A2P2J0Y4"/>